<dbReference type="EMBL" id="JAPFFK010000017">
    <property type="protein sequence ID" value="KAJ6699403.1"/>
    <property type="molecule type" value="Genomic_DNA"/>
</dbReference>
<sequence>MGNSLLPTPLFSETPIIDNDALCQQNHLRSDRTQFVNSYLALPEMSDDRHEHGFLPLGGESAQSSSNPFSLEPDIEHTAAVNDPMPTQGLPIHPLKSISTQNRIRREVSWTEFTKFRRGTMEFFW</sequence>
<accession>A0A9Q0Q3M8</accession>
<proteinExistence type="predicted"/>
<evidence type="ECO:0000313" key="2">
    <source>
        <dbReference type="EMBL" id="KAJ6699403.1"/>
    </source>
</evidence>
<reference evidence="2" key="1">
    <citation type="submission" date="2022-11" db="EMBL/GenBank/DDBJ databases">
        <authorList>
            <person name="Hyden B.L."/>
            <person name="Feng K."/>
            <person name="Yates T."/>
            <person name="Jawdy S."/>
            <person name="Smart L.B."/>
            <person name="Muchero W."/>
        </authorList>
    </citation>
    <scope>NUCLEOTIDE SEQUENCE</scope>
    <source>
        <tissue evidence="2">Shoot tip</tissue>
    </source>
</reference>
<evidence type="ECO:0000313" key="3">
    <source>
        <dbReference type="Proteomes" id="UP001151532"/>
    </source>
</evidence>
<comment type="caution">
    <text evidence="2">The sequence shown here is derived from an EMBL/GenBank/DDBJ whole genome shotgun (WGS) entry which is preliminary data.</text>
</comment>
<dbReference type="Proteomes" id="UP001151532">
    <property type="component" value="Chromosome 6"/>
</dbReference>
<keyword evidence="3" id="KW-1185">Reference proteome</keyword>
<reference evidence="2" key="2">
    <citation type="journal article" date="2023" name="Int. J. Mol. Sci.">
        <title>De Novo Assembly and Annotation of 11 Diverse Shrub Willow (Salix) Genomes Reveals Novel Gene Organization in Sex-Linked Regions.</title>
        <authorList>
            <person name="Hyden B."/>
            <person name="Feng K."/>
            <person name="Yates T.B."/>
            <person name="Jawdy S."/>
            <person name="Cereghino C."/>
            <person name="Smart L.B."/>
            <person name="Muchero W."/>
        </authorList>
    </citation>
    <scope>NUCLEOTIDE SEQUENCE</scope>
    <source>
        <tissue evidence="2">Shoot tip</tissue>
    </source>
</reference>
<feature type="region of interest" description="Disordered" evidence="1">
    <location>
        <begin position="51"/>
        <end position="72"/>
    </location>
</feature>
<organism evidence="2 3">
    <name type="scientific">Salix purpurea</name>
    <name type="common">Purple osier willow</name>
    <dbReference type="NCBI Taxonomy" id="77065"/>
    <lineage>
        <taxon>Eukaryota</taxon>
        <taxon>Viridiplantae</taxon>
        <taxon>Streptophyta</taxon>
        <taxon>Embryophyta</taxon>
        <taxon>Tracheophyta</taxon>
        <taxon>Spermatophyta</taxon>
        <taxon>Magnoliopsida</taxon>
        <taxon>eudicotyledons</taxon>
        <taxon>Gunneridae</taxon>
        <taxon>Pentapetalae</taxon>
        <taxon>rosids</taxon>
        <taxon>fabids</taxon>
        <taxon>Malpighiales</taxon>
        <taxon>Salicaceae</taxon>
        <taxon>Saliceae</taxon>
        <taxon>Salix</taxon>
    </lineage>
</organism>
<protein>
    <submittedName>
        <fullName evidence="2">Uncharacterized protein</fullName>
    </submittedName>
</protein>
<dbReference type="AlphaFoldDB" id="A0A9Q0Q3M8"/>
<evidence type="ECO:0000256" key="1">
    <source>
        <dbReference type="SAM" id="MobiDB-lite"/>
    </source>
</evidence>
<gene>
    <name evidence="2" type="ORF">OIU79_012623</name>
</gene>
<name>A0A9Q0Q3M8_SALPP</name>